<sequence length="139" mass="16290">MTRESKHGISGTPRSKLTRIEVPEVVKTEVTTKANELIEKVLKPQHIQPPPDNPQFNYIIDIYGKWYQRYFYLCATYRVPYPNATVPSFEAKMARMEYAGENHFHLSFMRHTGQWVELYTDVSLDEGLASIRDEPFFFP</sequence>
<dbReference type="Pfam" id="PF11225">
    <property type="entry name" value="DUF3024"/>
    <property type="match status" value="1"/>
</dbReference>
<gene>
    <name evidence="1" type="ORF">KDI_54510</name>
</gene>
<dbReference type="AlphaFoldDB" id="A0A5A5TKC3"/>
<dbReference type="EMBL" id="BIXY01000165">
    <property type="protein sequence ID" value="GCF11887.1"/>
    <property type="molecule type" value="Genomic_DNA"/>
</dbReference>
<protein>
    <submittedName>
        <fullName evidence="1">Uncharacterized protein</fullName>
    </submittedName>
</protein>
<dbReference type="RefSeq" id="WP_149404676.1">
    <property type="nucleotide sequence ID" value="NZ_BIXY01000165.1"/>
</dbReference>
<dbReference type="InterPro" id="IPR021388">
    <property type="entry name" value="DUF3024"/>
</dbReference>
<dbReference type="OrthoDB" id="279964at2"/>
<keyword evidence="2" id="KW-1185">Reference proteome</keyword>
<comment type="caution">
    <text evidence="1">The sequence shown here is derived from an EMBL/GenBank/DDBJ whole genome shotgun (WGS) entry which is preliminary data.</text>
</comment>
<dbReference type="Proteomes" id="UP000322530">
    <property type="component" value="Unassembled WGS sequence"/>
</dbReference>
<evidence type="ECO:0000313" key="2">
    <source>
        <dbReference type="Proteomes" id="UP000322530"/>
    </source>
</evidence>
<proteinExistence type="predicted"/>
<accession>A0A5A5TKC3</accession>
<name>A0A5A5TKC3_9CHLR</name>
<organism evidence="1 2">
    <name type="scientific">Dictyobacter arantiisoli</name>
    <dbReference type="NCBI Taxonomy" id="2014874"/>
    <lineage>
        <taxon>Bacteria</taxon>
        <taxon>Bacillati</taxon>
        <taxon>Chloroflexota</taxon>
        <taxon>Ktedonobacteria</taxon>
        <taxon>Ktedonobacterales</taxon>
        <taxon>Dictyobacteraceae</taxon>
        <taxon>Dictyobacter</taxon>
    </lineage>
</organism>
<reference evidence="1 2" key="1">
    <citation type="submission" date="2019-01" db="EMBL/GenBank/DDBJ databases">
        <title>Draft genome sequence of Dictyobacter sp. Uno17.</title>
        <authorList>
            <person name="Wang C.M."/>
            <person name="Zheng Y."/>
            <person name="Sakai Y."/>
            <person name="Abe K."/>
            <person name="Yokota A."/>
            <person name="Yabe S."/>
        </authorList>
    </citation>
    <scope>NUCLEOTIDE SEQUENCE [LARGE SCALE GENOMIC DNA]</scope>
    <source>
        <strain evidence="1 2">Uno17</strain>
    </source>
</reference>
<evidence type="ECO:0000313" key="1">
    <source>
        <dbReference type="EMBL" id="GCF11887.1"/>
    </source>
</evidence>